<feature type="compositionally biased region" description="Acidic residues" evidence="1">
    <location>
        <begin position="1"/>
        <end position="11"/>
    </location>
</feature>
<keyword evidence="3" id="KW-1185">Reference proteome</keyword>
<feature type="region of interest" description="Disordered" evidence="1">
    <location>
        <begin position="676"/>
        <end position="704"/>
    </location>
</feature>
<feature type="region of interest" description="Disordered" evidence="1">
    <location>
        <begin position="207"/>
        <end position="353"/>
    </location>
</feature>
<proteinExistence type="predicted"/>
<protein>
    <submittedName>
        <fullName evidence="2">Uncharacterized protein</fullName>
    </submittedName>
</protein>
<feature type="compositionally biased region" description="Acidic residues" evidence="1">
    <location>
        <begin position="246"/>
        <end position="260"/>
    </location>
</feature>
<evidence type="ECO:0000313" key="2">
    <source>
        <dbReference type="EMBL" id="KAJ7708407.1"/>
    </source>
</evidence>
<feature type="compositionally biased region" description="Low complexity" evidence="1">
    <location>
        <begin position="446"/>
        <end position="456"/>
    </location>
</feature>
<evidence type="ECO:0000313" key="3">
    <source>
        <dbReference type="Proteomes" id="UP001215598"/>
    </source>
</evidence>
<feature type="compositionally biased region" description="Low complexity" evidence="1">
    <location>
        <begin position="525"/>
        <end position="537"/>
    </location>
</feature>
<evidence type="ECO:0000256" key="1">
    <source>
        <dbReference type="SAM" id="MobiDB-lite"/>
    </source>
</evidence>
<dbReference type="EMBL" id="JARKIB010000435">
    <property type="protein sequence ID" value="KAJ7708407.1"/>
    <property type="molecule type" value="Genomic_DNA"/>
</dbReference>
<sequence length="704" mass="77040">MPDDPTTEEETGDHAPPPLSMSLRRPPAPPPTPPSPASPASSAPKPTKARKYHTVRCARGSRCRMGLSGRIPVEKMRAKYFSWSKWMPKYGNHFVTAQGEPVDEATFNKALVNLCSVDLVYYRYKYIEKGSAPGFLDDYLTEDEEPQEGEQSTVGIDLDTTEVQVLFDPQMPFGLEQEEHKEPSEGFFDPDEPLPALSPLKPTLFGPRGMEGKEEESAEGVFDPDEPLPFLPSSPSPTLFGLRGMEDEDEESAEGLFDPDEPPRALSPPKPFDSIIPTLASRAATPTLGDINRGPSRSPSPFPVSPERNALTPPEHNAPAPPEHNAPAPLEQKAPAPPEHNTPLINYGSPAEVLDYGTPEEELEDGGEDEEAEAARLAKLRQNVHVAALQAYRASSQYDQRFDPLLYNPTAPTNLDTYDPNAGKERSTVEILQIKKEIAEGFEEGASGVVSAPSSAMEPLPEGWWDLPQMPWTEKDHAEREQKAKDGTWRRAFNSGTFFVTDPLLCLVHHSTTMQTIRLLMTTSATPKTATATPTQSSRHKLPPESATPTQLSQCKLPPTSQEELDKKQMEAFLRADRARAQTPLQAAPAPVGDGCRDSAEFDSDNLDGFFDLLKAEDIDEEVREALGFSPKPKTKAGVTGENIFQSGSDTASSAWMTGDDIDRVMSVSAMALRACPQSPTPAKRHRTPTSKRPAKNCRESAGV</sequence>
<feature type="region of interest" description="Disordered" evidence="1">
    <location>
        <begin position="1"/>
        <end position="53"/>
    </location>
</feature>
<organism evidence="2 3">
    <name type="scientific">Mycena metata</name>
    <dbReference type="NCBI Taxonomy" id="1033252"/>
    <lineage>
        <taxon>Eukaryota</taxon>
        <taxon>Fungi</taxon>
        <taxon>Dikarya</taxon>
        <taxon>Basidiomycota</taxon>
        <taxon>Agaricomycotina</taxon>
        <taxon>Agaricomycetes</taxon>
        <taxon>Agaricomycetidae</taxon>
        <taxon>Agaricales</taxon>
        <taxon>Marasmiineae</taxon>
        <taxon>Mycenaceae</taxon>
        <taxon>Mycena</taxon>
    </lineage>
</organism>
<comment type="caution">
    <text evidence="2">The sequence shown here is derived from an EMBL/GenBank/DDBJ whole genome shotgun (WGS) entry which is preliminary data.</text>
</comment>
<dbReference type="Proteomes" id="UP001215598">
    <property type="component" value="Unassembled WGS sequence"/>
</dbReference>
<feature type="region of interest" description="Disordered" evidence="1">
    <location>
        <begin position="525"/>
        <end position="560"/>
    </location>
</feature>
<dbReference type="AlphaFoldDB" id="A0AAD7GZ92"/>
<accession>A0AAD7GZ92</accession>
<feature type="compositionally biased region" description="Polar residues" evidence="1">
    <location>
        <begin position="547"/>
        <end position="560"/>
    </location>
</feature>
<name>A0AAD7GZ92_9AGAR</name>
<feature type="region of interest" description="Disordered" evidence="1">
    <location>
        <begin position="446"/>
        <end position="465"/>
    </location>
</feature>
<reference evidence="2" key="1">
    <citation type="submission" date="2023-03" db="EMBL/GenBank/DDBJ databases">
        <title>Massive genome expansion in bonnet fungi (Mycena s.s.) driven by repeated elements and novel gene families across ecological guilds.</title>
        <authorList>
            <consortium name="Lawrence Berkeley National Laboratory"/>
            <person name="Harder C.B."/>
            <person name="Miyauchi S."/>
            <person name="Viragh M."/>
            <person name="Kuo A."/>
            <person name="Thoen E."/>
            <person name="Andreopoulos B."/>
            <person name="Lu D."/>
            <person name="Skrede I."/>
            <person name="Drula E."/>
            <person name="Henrissat B."/>
            <person name="Morin E."/>
            <person name="Kohler A."/>
            <person name="Barry K."/>
            <person name="LaButti K."/>
            <person name="Morin E."/>
            <person name="Salamov A."/>
            <person name="Lipzen A."/>
            <person name="Mereny Z."/>
            <person name="Hegedus B."/>
            <person name="Baldrian P."/>
            <person name="Stursova M."/>
            <person name="Weitz H."/>
            <person name="Taylor A."/>
            <person name="Grigoriev I.V."/>
            <person name="Nagy L.G."/>
            <person name="Martin F."/>
            <person name="Kauserud H."/>
        </authorList>
    </citation>
    <scope>NUCLEOTIDE SEQUENCE</scope>
    <source>
        <strain evidence="2">CBHHK182m</strain>
    </source>
</reference>
<feature type="compositionally biased region" description="Pro residues" evidence="1">
    <location>
        <begin position="26"/>
        <end position="37"/>
    </location>
</feature>
<feature type="compositionally biased region" description="Basic residues" evidence="1">
    <location>
        <begin position="683"/>
        <end position="696"/>
    </location>
</feature>
<gene>
    <name evidence="2" type="ORF">B0H16DRAFT_1704057</name>
</gene>
<feature type="compositionally biased region" description="Acidic residues" evidence="1">
    <location>
        <begin position="213"/>
        <end position="226"/>
    </location>
</feature>